<dbReference type="EMBL" id="BNJK01000001">
    <property type="protein sequence ID" value="GHO96797.1"/>
    <property type="molecule type" value="Genomic_DNA"/>
</dbReference>
<dbReference type="Proteomes" id="UP000597444">
    <property type="component" value="Unassembled WGS sequence"/>
</dbReference>
<evidence type="ECO:0000259" key="1">
    <source>
        <dbReference type="Pfam" id="PF07883"/>
    </source>
</evidence>
<organism evidence="2 3">
    <name type="scientific">Reticulibacter mediterranei</name>
    <dbReference type="NCBI Taxonomy" id="2778369"/>
    <lineage>
        <taxon>Bacteria</taxon>
        <taxon>Bacillati</taxon>
        <taxon>Chloroflexota</taxon>
        <taxon>Ktedonobacteria</taxon>
        <taxon>Ktedonobacterales</taxon>
        <taxon>Reticulibacteraceae</taxon>
        <taxon>Reticulibacter</taxon>
    </lineage>
</organism>
<dbReference type="PANTHER" id="PTHR36114:SF1">
    <property type="entry name" value="16.7 KDA PROTEIN IN WHIE LOCUS"/>
    <property type="match status" value="1"/>
</dbReference>
<dbReference type="SUPFAM" id="SSF51182">
    <property type="entry name" value="RmlC-like cupins"/>
    <property type="match status" value="1"/>
</dbReference>
<dbReference type="InterPro" id="IPR052044">
    <property type="entry name" value="PKS_Associated_Protein"/>
</dbReference>
<keyword evidence="2" id="KW-0413">Isomerase</keyword>
<dbReference type="AlphaFoldDB" id="A0A8J3N752"/>
<reference evidence="2" key="1">
    <citation type="submission" date="2020-10" db="EMBL/GenBank/DDBJ databases">
        <title>Taxonomic study of unclassified bacteria belonging to the class Ktedonobacteria.</title>
        <authorList>
            <person name="Yabe S."/>
            <person name="Wang C.M."/>
            <person name="Zheng Y."/>
            <person name="Sakai Y."/>
            <person name="Cavaletti L."/>
            <person name="Monciardini P."/>
            <person name="Donadio S."/>
        </authorList>
    </citation>
    <scope>NUCLEOTIDE SEQUENCE</scope>
    <source>
        <strain evidence="2">ID150040</strain>
    </source>
</reference>
<evidence type="ECO:0000313" key="3">
    <source>
        <dbReference type="Proteomes" id="UP000597444"/>
    </source>
</evidence>
<dbReference type="Gene3D" id="2.60.120.10">
    <property type="entry name" value="Jelly Rolls"/>
    <property type="match status" value="1"/>
</dbReference>
<proteinExistence type="predicted"/>
<comment type="caution">
    <text evidence="2">The sequence shown here is derived from an EMBL/GenBank/DDBJ whole genome shotgun (WGS) entry which is preliminary data.</text>
</comment>
<dbReference type="GO" id="GO:0016853">
    <property type="term" value="F:isomerase activity"/>
    <property type="evidence" value="ECO:0007669"/>
    <property type="project" value="UniProtKB-KW"/>
</dbReference>
<dbReference type="RefSeq" id="WP_220207395.1">
    <property type="nucleotide sequence ID" value="NZ_BNJK01000001.1"/>
</dbReference>
<protein>
    <submittedName>
        <fullName evidence="2">Mannose-6-phosphate isomerase</fullName>
    </submittedName>
</protein>
<keyword evidence="3" id="KW-1185">Reference proteome</keyword>
<gene>
    <name evidence="2" type="ORF">KSF_068450</name>
</gene>
<dbReference type="InterPro" id="IPR013096">
    <property type="entry name" value="Cupin_2"/>
</dbReference>
<dbReference type="InterPro" id="IPR011051">
    <property type="entry name" value="RmlC_Cupin_sf"/>
</dbReference>
<feature type="domain" description="Cupin type-2" evidence="1">
    <location>
        <begin position="41"/>
        <end position="97"/>
    </location>
</feature>
<dbReference type="CDD" id="cd02226">
    <property type="entry name" value="cupin_YdbB-like"/>
    <property type="match status" value="1"/>
</dbReference>
<sequence>MEKVNLQDKLALFSQHWTPKIVGEYNDSYVLLAKFKGELFWHKHEDEDEFFMVIKGKLLLKLRDRDIWLQEGELFVIPKGVEHMPVAEEEVHMLVLDLKSAKHTGNVVNERTLTSYERI</sequence>
<dbReference type="Pfam" id="PF07883">
    <property type="entry name" value="Cupin_2"/>
    <property type="match status" value="1"/>
</dbReference>
<evidence type="ECO:0000313" key="2">
    <source>
        <dbReference type="EMBL" id="GHO96797.1"/>
    </source>
</evidence>
<dbReference type="InterPro" id="IPR014710">
    <property type="entry name" value="RmlC-like_jellyroll"/>
</dbReference>
<name>A0A8J3N752_9CHLR</name>
<dbReference type="PANTHER" id="PTHR36114">
    <property type="entry name" value="16.7 KDA PROTEIN IN WHIE LOCUS"/>
    <property type="match status" value="1"/>
</dbReference>
<accession>A0A8J3N752</accession>